<feature type="compositionally biased region" description="Acidic residues" evidence="3">
    <location>
        <begin position="328"/>
        <end position="337"/>
    </location>
</feature>
<feature type="compositionally biased region" description="Basic and acidic residues" evidence="3">
    <location>
        <begin position="315"/>
        <end position="327"/>
    </location>
</feature>
<keyword evidence="1 2" id="KW-0344">Guanine-nucleotide releasing factor</keyword>
<dbReference type="CDD" id="cd06224">
    <property type="entry name" value="REM"/>
    <property type="match status" value="1"/>
</dbReference>
<evidence type="ECO:0000256" key="3">
    <source>
        <dbReference type="SAM" id="MobiDB-lite"/>
    </source>
</evidence>
<dbReference type="InterPro" id="IPR036964">
    <property type="entry name" value="RASGEF_cat_dom_sf"/>
</dbReference>
<accession>A0A4P9Y671</accession>
<dbReference type="PROSITE" id="PS50212">
    <property type="entry name" value="RASGEF_NTER"/>
    <property type="match status" value="1"/>
</dbReference>
<sequence length="413" mass="47086">LSFRQFSSPEKLLQSLLTRFHIKAPNALKTEEDKDVWERRKRVPIRLRVLNALRMWLEAYFHDQADPPILEPMQAFATSEMEGGTGPAMAVQGRRLLEVIQRRMEADTSGNGSGSTTISKSALNALRARNLVMITDVDALEVARQLTLLDARYYCRIGPYELMGQEFSRKDSRISVHVRAMSQLSTRLTTWVCESILYEPDAKKRAHLVRYFLKVAERLVQIHNFHSLYAILSALNSSPVTRLRKTWDLVPNKSKQTLTTLRRLTDHSRNYAEYRARLRASTPPCLPFLGLFLTDLVFISDGNPDHRWAKAISKAGDEGDLSGKEGGEEGQEGEEPEKEGATGPDDTKPILLINFDKYIKAVRVVQEVQKYQVPHRFQALPELQEYLCERMESSKSGGDPQELYRISQAIEPR</sequence>
<dbReference type="GO" id="GO:0005085">
    <property type="term" value="F:guanyl-nucleotide exchange factor activity"/>
    <property type="evidence" value="ECO:0007669"/>
    <property type="project" value="UniProtKB-KW"/>
</dbReference>
<evidence type="ECO:0000259" key="5">
    <source>
        <dbReference type="PROSITE" id="PS50212"/>
    </source>
</evidence>
<proteinExistence type="predicted"/>
<feature type="non-terminal residue" evidence="6">
    <location>
        <position position="1"/>
    </location>
</feature>
<feature type="domain" description="N-terminal Ras-GEF" evidence="5">
    <location>
        <begin position="1"/>
        <end position="104"/>
    </location>
</feature>
<protein>
    <submittedName>
        <fullName evidence="6">Ras guanine nucleotide exchange factor domain-containing protein</fullName>
    </submittedName>
</protein>
<dbReference type="AlphaFoldDB" id="A0A4P9Y671"/>
<evidence type="ECO:0000259" key="4">
    <source>
        <dbReference type="PROSITE" id="PS50009"/>
    </source>
</evidence>
<dbReference type="InterPro" id="IPR023578">
    <property type="entry name" value="Ras_GEF_dom_sf"/>
</dbReference>
<evidence type="ECO:0000313" key="7">
    <source>
        <dbReference type="Proteomes" id="UP000267251"/>
    </source>
</evidence>
<feature type="non-terminal residue" evidence="6">
    <location>
        <position position="413"/>
    </location>
</feature>
<dbReference type="SUPFAM" id="SSF48366">
    <property type="entry name" value="Ras GEF"/>
    <property type="match status" value="1"/>
</dbReference>
<dbReference type="EMBL" id="KZ987858">
    <property type="protein sequence ID" value="RKP14272.1"/>
    <property type="molecule type" value="Genomic_DNA"/>
</dbReference>
<feature type="domain" description="Ras-GEF" evidence="4">
    <location>
        <begin position="138"/>
        <end position="413"/>
    </location>
</feature>
<dbReference type="OrthoDB" id="28357at2759"/>
<dbReference type="Proteomes" id="UP000267251">
    <property type="component" value="Unassembled WGS sequence"/>
</dbReference>
<evidence type="ECO:0000256" key="1">
    <source>
        <dbReference type="ARBA" id="ARBA00022658"/>
    </source>
</evidence>
<dbReference type="Pfam" id="PF00618">
    <property type="entry name" value="RasGEF_N"/>
    <property type="match status" value="1"/>
</dbReference>
<dbReference type="Pfam" id="PF00617">
    <property type="entry name" value="RasGEF"/>
    <property type="match status" value="1"/>
</dbReference>
<dbReference type="PANTHER" id="PTHR23113">
    <property type="entry name" value="GUANINE NUCLEOTIDE EXCHANGE FACTOR"/>
    <property type="match status" value="1"/>
</dbReference>
<reference evidence="7" key="1">
    <citation type="journal article" date="2018" name="Nat. Microbiol.">
        <title>Leveraging single-cell genomics to expand the fungal tree of life.</title>
        <authorList>
            <person name="Ahrendt S.R."/>
            <person name="Quandt C.A."/>
            <person name="Ciobanu D."/>
            <person name="Clum A."/>
            <person name="Salamov A."/>
            <person name="Andreopoulos B."/>
            <person name="Cheng J.F."/>
            <person name="Woyke T."/>
            <person name="Pelin A."/>
            <person name="Henrissat B."/>
            <person name="Reynolds N.K."/>
            <person name="Benny G.L."/>
            <person name="Smith M.E."/>
            <person name="James T.Y."/>
            <person name="Grigoriev I.V."/>
        </authorList>
    </citation>
    <scope>NUCLEOTIDE SEQUENCE [LARGE SCALE GENOMIC DNA]</scope>
</reference>
<dbReference type="PROSITE" id="PS50009">
    <property type="entry name" value="RASGEF_CAT"/>
    <property type="match status" value="1"/>
</dbReference>
<gene>
    <name evidence="6" type="ORF">BJ684DRAFT_5137</name>
</gene>
<name>A0A4P9Y671_9FUNG</name>
<dbReference type="InterPro" id="IPR000651">
    <property type="entry name" value="Ras-like_Gua-exchang_fac_N"/>
</dbReference>
<dbReference type="Gene3D" id="1.10.840.10">
    <property type="entry name" value="Ras guanine-nucleotide exchange factors catalytic domain"/>
    <property type="match status" value="1"/>
</dbReference>
<feature type="region of interest" description="Disordered" evidence="3">
    <location>
        <begin position="314"/>
        <end position="348"/>
    </location>
</feature>
<feature type="region of interest" description="Disordered" evidence="3">
    <location>
        <begin position="392"/>
        <end position="413"/>
    </location>
</feature>
<dbReference type="GO" id="GO:0007265">
    <property type="term" value="P:Ras protein signal transduction"/>
    <property type="evidence" value="ECO:0007669"/>
    <property type="project" value="TreeGrafter"/>
</dbReference>
<organism evidence="6 7">
    <name type="scientific">Piptocephalis cylindrospora</name>
    <dbReference type="NCBI Taxonomy" id="1907219"/>
    <lineage>
        <taxon>Eukaryota</taxon>
        <taxon>Fungi</taxon>
        <taxon>Fungi incertae sedis</taxon>
        <taxon>Zoopagomycota</taxon>
        <taxon>Zoopagomycotina</taxon>
        <taxon>Zoopagomycetes</taxon>
        <taxon>Zoopagales</taxon>
        <taxon>Piptocephalidaceae</taxon>
        <taxon>Piptocephalis</taxon>
    </lineage>
</organism>
<dbReference type="CDD" id="cd00155">
    <property type="entry name" value="RasGEF"/>
    <property type="match status" value="1"/>
</dbReference>
<dbReference type="Gene3D" id="1.20.870.10">
    <property type="entry name" value="Son of sevenless (SoS) protein Chain: S domain 1"/>
    <property type="match status" value="1"/>
</dbReference>
<dbReference type="InterPro" id="IPR008937">
    <property type="entry name" value="Ras-like_GEF"/>
</dbReference>
<evidence type="ECO:0000256" key="2">
    <source>
        <dbReference type="PROSITE-ProRule" id="PRU00168"/>
    </source>
</evidence>
<keyword evidence="7" id="KW-1185">Reference proteome</keyword>
<dbReference type="InterPro" id="IPR001895">
    <property type="entry name" value="RASGEF_cat_dom"/>
</dbReference>
<evidence type="ECO:0000313" key="6">
    <source>
        <dbReference type="EMBL" id="RKP14272.1"/>
    </source>
</evidence>
<dbReference type="SMART" id="SM00147">
    <property type="entry name" value="RasGEF"/>
    <property type="match status" value="1"/>
</dbReference>
<dbReference type="PANTHER" id="PTHR23113:SF354">
    <property type="entry name" value="BUD SITE SELECTION PROTEIN 5"/>
    <property type="match status" value="1"/>
</dbReference>
<dbReference type="GO" id="GO:0005886">
    <property type="term" value="C:plasma membrane"/>
    <property type="evidence" value="ECO:0007669"/>
    <property type="project" value="TreeGrafter"/>
</dbReference>